<reference evidence="4 5" key="3">
    <citation type="journal article" date="2019" name="Int. J. Syst. Evol. Microbiol.">
        <title>Anaerobacillus isosaccharinicus sp. nov., an alkaliphilic bacterium which degrades isosaccharinic acid.</title>
        <authorList>
            <person name="Bassil N.M."/>
            <person name="Lloyd J.R."/>
        </authorList>
    </citation>
    <scope>NUCLEOTIDE SEQUENCE [LARGE SCALE GENOMIC DNA]</scope>
    <source>
        <strain evidence="4 5">NB2006</strain>
    </source>
</reference>
<dbReference type="Gene3D" id="3.40.50.12710">
    <property type="match status" value="1"/>
</dbReference>
<dbReference type="EMBL" id="CP063356">
    <property type="protein sequence ID" value="QOY36111.1"/>
    <property type="molecule type" value="Genomic_DNA"/>
</dbReference>
<dbReference type="InterPro" id="IPR038375">
    <property type="entry name" value="NDUFAF7_sf"/>
</dbReference>
<dbReference type="Pfam" id="PF02636">
    <property type="entry name" value="Methyltransf_28"/>
    <property type="match status" value="1"/>
</dbReference>
<keyword evidence="5" id="KW-1185">Reference proteome</keyword>
<accession>A0A1S2M231</accession>
<evidence type="ECO:0000256" key="2">
    <source>
        <dbReference type="ARBA" id="ARBA00022679"/>
    </source>
</evidence>
<dbReference type="Proteomes" id="UP000180175">
    <property type="component" value="Chromosome"/>
</dbReference>
<evidence type="ECO:0000313" key="5">
    <source>
        <dbReference type="Proteomes" id="UP000180175"/>
    </source>
</evidence>
<dbReference type="InterPro" id="IPR029063">
    <property type="entry name" value="SAM-dependent_MTases_sf"/>
</dbReference>
<keyword evidence="2 4" id="KW-0808">Transferase</keyword>
<reference evidence="4" key="4">
    <citation type="submission" date="2020-10" db="EMBL/GenBank/DDBJ databases">
        <authorList>
            <person name="Bassil N.M."/>
            <person name="Lloyd J.R."/>
        </authorList>
    </citation>
    <scope>NUCLEOTIDE SEQUENCE</scope>
    <source>
        <strain evidence="4">NB2006</strain>
    </source>
</reference>
<reference evidence="4 5" key="2">
    <citation type="journal article" date="2017" name="Genome Announc.">
        <title>Draft Genome Sequences of Four Alkaliphilic Bacteria Belonging to the Anaerobacillus Genus.</title>
        <authorList>
            <person name="Bassil N.M."/>
            <person name="Lloyd J.R."/>
        </authorList>
    </citation>
    <scope>NUCLEOTIDE SEQUENCE [LARGE SCALE GENOMIC DNA]</scope>
    <source>
        <strain evidence="4 5">NB2006</strain>
    </source>
</reference>
<protein>
    <submittedName>
        <fullName evidence="4">SAM-dependent methyltransferase</fullName>
    </submittedName>
</protein>
<reference evidence="3 5" key="1">
    <citation type="submission" date="2016-10" db="EMBL/GenBank/DDBJ databases">
        <title>Draft genome sequences of four alkaliphilic bacteria belonging to the Anaerobacillus genus.</title>
        <authorList>
            <person name="Bassil N.M."/>
            <person name="Lloyd J.R."/>
        </authorList>
    </citation>
    <scope>NUCLEOTIDE SEQUENCE [LARGE SCALE GENOMIC DNA]</scope>
    <source>
        <strain evidence="3 5">NB2006</strain>
    </source>
</reference>
<dbReference type="AlphaFoldDB" id="A0A1S2M231"/>
<organism evidence="3 5">
    <name type="scientific">Anaerobacillus isosaccharinicus</name>
    <dbReference type="NCBI Taxonomy" id="1532552"/>
    <lineage>
        <taxon>Bacteria</taxon>
        <taxon>Bacillati</taxon>
        <taxon>Bacillota</taxon>
        <taxon>Bacilli</taxon>
        <taxon>Bacillales</taxon>
        <taxon>Bacillaceae</taxon>
        <taxon>Anaerobacillus</taxon>
    </lineage>
</organism>
<dbReference type="RefSeq" id="WP_071317052.1">
    <property type="nucleotide sequence ID" value="NZ_CP063356.2"/>
</dbReference>
<sequence>MKDIVVEKIKKTDKKLMTYADYMNYVLYDPEIGYYMKDKKKLGRDGDFYTSSGVHAVFGRAFAHFFLDVIEKEGLPATICEFGGGDGRFAKAVLDEWELITQNKPLDYTIIETSPFHRQEQSKLLSENNRFRQFASLEDLQKNETNQFEGIIFSNELLDAFPVHVVEKFEQNILEVFVSVDEKENLIERKEVCTNEKILNWLATYGPPLIEGQRIEVPIYMNSWMKSINSFLKRGFLITIDYGFTKEDWAMPQRKDGSLRGYYKHQMINNPLENPTDMDLTTHIHLDAYEMIANEVGLKKVVAEKQNRFLIMIGMLKFLQENYDPNPFSKKSKLNRAIKTLIMDTGMSAAFHVFLHGKNLTNTNAYKILTEDPYEPK</sequence>
<gene>
    <name evidence="4" type="ORF">AWH56_026325</name>
    <name evidence="3" type="ORF">AWH56_10210</name>
</gene>
<dbReference type="SUPFAM" id="SSF53335">
    <property type="entry name" value="S-adenosyl-L-methionine-dependent methyltransferases"/>
    <property type="match status" value="1"/>
</dbReference>
<proteinExistence type="predicted"/>
<evidence type="ECO:0000313" key="3">
    <source>
        <dbReference type="EMBL" id="OIJ18799.1"/>
    </source>
</evidence>
<keyword evidence="1 4" id="KW-0489">Methyltransferase</keyword>
<name>A0A1S2M231_9BACI</name>
<dbReference type="KEGG" id="aia:AWH56_026325"/>
<evidence type="ECO:0000313" key="4">
    <source>
        <dbReference type="EMBL" id="QOY36111.1"/>
    </source>
</evidence>
<dbReference type="PANTHER" id="PTHR12049">
    <property type="entry name" value="PROTEIN ARGININE METHYLTRANSFERASE NDUFAF7, MITOCHONDRIAL"/>
    <property type="match status" value="1"/>
</dbReference>
<dbReference type="GO" id="GO:0032259">
    <property type="term" value="P:methylation"/>
    <property type="evidence" value="ECO:0007669"/>
    <property type="project" value="UniProtKB-KW"/>
</dbReference>
<evidence type="ECO:0000256" key="1">
    <source>
        <dbReference type="ARBA" id="ARBA00022603"/>
    </source>
</evidence>
<dbReference type="InterPro" id="IPR003788">
    <property type="entry name" value="NDUFAF7"/>
</dbReference>
<dbReference type="OrthoDB" id="9794208at2"/>
<dbReference type="PANTHER" id="PTHR12049:SF7">
    <property type="entry name" value="PROTEIN ARGININE METHYLTRANSFERASE NDUFAF7, MITOCHONDRIAL"/>
    <property type="match status" value="1"/>
</dbReference>
<dbReference type="EMBL" id="LQXD01000086">
    <property type="protein sequence ID" value="OIJ18799.1"/>
    <property type="molecule type" value="Genomic_DNA"/>
</dbReference>
<dbReference type="GO" id="GO:0035243">
    <property type="term" value="F:protein-arginine omega-N symmetric methyltransferase activity"/>
    <property type="evidence" value="ECO:0007669"/>
    <property type="project" value="TreeGrafter"/>
</dbReference>